<dbReference type="EMBL" id="BARV01011921">
    <property type="protein sequence ID" value="GAI13719.1"/>
    <property type="molecule type" value="Genomic_DNA"/>
</dbReference>
<gene>
    <name evidence="1" type="ORF">S06H3_22345</name>
</gene>
<feature type="non-terminal residue" evidence="1">
    <location>
        <position position="60"/>
    </location>
</feature>
<organism evidence="1">
    <name type="scientific">marine sediment metagenome</name>
    <dbReference type="NCBI Taxonomy" id="412755"/>
    <lineage>
        <taxon>unclassified sequences</taxon>
        <taxon>metagenomes</taxon>
        <taxon>ecological metagenomes</taxon>
    </lineage>
</organism>
<name>X1N521_9ZZZZ</name>
<proteinExistence type="predicted"/>
<comment type="caution">
    <text evidence="1">The sequence shown here is derived from an EMBL/GenBank/DDBJ whole genome shotgun (WGS) entry which is preliminary data.</text>
</comment>
<protein>
    <submittedName>
        <fullName evidence="1">Uncharacterized protein</fullName>
    </submittedName>
</protein>
<evidence type="ECO:0000313" key="1">
    <source>
        <dbReference type="EMBL" id="GAI13719.1"/>
    </source>
</evidence>
<sequence length="60" mass="6486">MALINYLNDLLDVSVPSPADGDIVYWDAAAGLWKAKQPPVGGGTVERLVRASADDIFVKW</sequence>
<accession>X1N521</accession>
<dbReference type="AlphaFoldDB" id="X1N521"/>
<reference evidence="1" key="1">
    <citation type="journal article" date="2014" name="Front. Microbiol.">
        <title>High frequency of phylogenetically diverse reductive dehalogenase-homologous genes in deep subseafloor sedimentary metagenomes.</title>
        <authorList>
            <person name="Kawai M."/>
            <person name="Futagami T."/>
            <person name="Toyoda A."/>
            <person name="Takaki Y."/>
            <person name="Nishi S."/>
            <person name="Hori S."/>
            <person name="Arai W."/>
            <person name="Tsubouchi T."/>
            <person name="Morono Y."/>
            <person name="Uchiyama I."/>
            <person name="Ito T."/>
            <person name="Fujiyama A."/>
            <person name="Inagaki F."/>
            <person name="Takami H."/>
        </authorList>
    </citation>
    <scope>NUCLEOTIDE SEQUENCE</scope>
    <source>
        <strain evidence="1">Expedition CK06-06</strain>
    </source>
</reference>